<feature type="compositionally biased region" description="Basic residues" evidence="1">
    <location>
        <begin position="16"/>
        <end position="31"/>
    </location>
</feature>
<sequence>MEKKGRGSNPAPRGRCIYRKRRRRKTGKRGGQKRDFARASLVCHGSTLAGGPRPPPAGVGPTCQRVRRDGREKGEERKVHGCGILRS</sequence>
<dbReference type="Proteomes" id="UP000817658">
    <property type="component" value="Chromosome 1"/>
</dbReference>
<evidence type="ECO:0000313" key="2">
    <source>
        <dbReference type="EMBL" id="BAD73083.1"/>
    </source>
</evidence>
<feature type="compositionally biased region" description="Basic and acidic residues" evidence="1">
    <location>
        <begin position="66"/>
        <end position="79"/>
    </location>
</feature>
<reference evidence="4" key="2">
    <citation type="journal article" date="2005" name="Nature">
        <title>The map-based sequence of the rice genome.</title>
        <authorList>
            <consortium name="International rice genome sequencing project (IRGSP)"/>
            <person name="Matsumoto T."/>
            <person name="Wu J."/>
            <person name="Kanamori H."/>
            <person name="Katayose Y."/>
            <person name="Fujisawa M."/>
            <person name="Namiki N."/>
            <person name="Mizuno H."/>
            <person name="Yamamoto K."/>
            <person name="Antonio B.A."/>
            <person name="Baba T."/>
            <person name="Sakata K."/>
            <person name="Nagamura Y."/>
            <person name="Aoki H."/>
            <person name="Arikawa K."/>
            <person name="Arita K."/>
            <person name="Bito T."/>
            <person name="Chiden Y."/>
            <person name="Fujitsuka N."/>
            <person name="Fukunaka R."/>
            <person name="Hamada M."/>
            <person name="Harada C."/>
            <person name="Hayashi A."/>
            <person name="Hijishita S."/>
            <person name="Honda M."/>
            <person name="Hosokawa S."/>
            <person name="Ichikawa Y."/>
            <person name="Idonuma A."/>
            <person name="Iijima M."/>
            <person name="Ikeda M."/>
            <person name="Ikeno M."/>
            <person name="Ito K."/>
            <person name="Ito S."/>
            <person name="Ito T."/>
            <person name="Ito Y."/>
            <person name="Ito Y."/>
            <person name="Iwabuchi A."/>
            <person name="Kamiya K."/>
            <person name="Karasawa W."/>
            <person name="Kurita K."/>
            <person name="Katagiri S."/>
            <person name="Kikuta A."/>
            <person name="Kobayashi H."/>
            <person name="Kobayashi N."/>
            <person name="Machita K."/>
            <person name="Maehara T."/>
            <person name="Masukawa M."/>
            <person name="Mizubayashi T."/>
            <person name="Mukai Y."/>
            <person name="Nagasaki H."/>
            <person name="Nagata Y."/>
            <person name="Naito S."/>
            <person name="Nakashima M."/>
            <person name="Nakama Y."/>
            <person name="Nakamichi Y."/>
            <person name="Nakamura M."/>
            <person name="Meguro A."/>
            <person name="Negishi M."/>
            <person name="Ohta I."/>
            <person name="Ohta T."/>
            <person name="Okamoto M."/>
            <person name="Ono N."/>
            <person name="Saji S."/>
            <person name="Sakaguchi M."/>
            <person name="Sakai K."/>
            <person name="Shibata M."/>
            <person name="Shimokawa T."/>
            <person name="Song J."/>
            <person name="Takazaki Y."/>
            <person name="Terasawa K."/>
            <person name="Tsugane M."/>
            <person name="Tsuji K."/>
            <person name="Ueda S."/>
            <person name="Waki K."/>
            <person name="Yamagata H."/>
            <person name="Yamamoto M."/>
            <person name="Yamamoto S."/>
            <person name="Yamane H."/>
            <person name="Yoshiki S."/>
            <person name="Yoshihara R."/>
            <person name="Yukawa K."/>
            <person name="Zhong H."/>
            <person name="Yano M."/>
            <person name="Yuan Q."/>
            <person name="Ouyang S."/>
            <person name="Liu J."/>
            <person name="Jones K.M."/>
            <person name="Gansberger K."/>
            <person name="Moffat K."/>
            <person name="Hill J."/>
            <person name="Bera J."/>
            <person name="Fadrosh D."/>
            <person name="Jin S."/>
            <person name="Johri S."/>
            <person name="Kim M."/>
            <person name="Overton L."/>
            <person name="Reardon M."/>
            <person name="Tsitrin T."/>
            <person name="Vuong H."/>
            <person name="Weaver B."/>
            <person name="Ciecko A."/>
            <person name="Tallon L."/>
            <person name="Jackson J."/>
            <person name="Pai G."/>
            <person name="Aken S.V."/>
            <person name="Utterback T."/>
            <person name="Reidmuller S."/>
            <person name="Feldblyum T."/>
            <person name="Hsiao J."/>
            <person name="Zismann V."/>
            <person name="Iobst S."/>
            <person name="de Vazeille A.R."/>
            <person name="Buell C.R."/>
            <person name="Ying K."/>
            <person name="Li Y."/>
            <person name="Lu T."/>
            <person name="Huang Y."/>
            <person name="Zhao Q."/>
            <person name="Feng Q."/>
            <person name="Zhang L."/>
            <person name="Zhu J."/>
            <person name="Weng Q."/>
            <person name="Mu J."/>
            <person name="Lu Y."/>
            <person name="Fan D."/>
            <person name="Liu Y."/>
            <person name="Guan J."/>
            <person name="Zhang Y."/>
            <person name="Yu S."/>
            <person name="Liu X."/>
            <person name="Zhang Y."/>
            <person name="Hong G."/>
            <person name="Han B."/>
            <person name="Choisne N."/>
            <person name="Demange N."/>
            <person name="Orjeda G."/>
            <person name="Samain S."/>
            <person name="Cattolico L."/>
            <person name="Pelletier E."/>
            <person name="Couloux A."/>
            <person name="Segurens B."/>
            <person name="Wincker P."/>
            <person name="D'Hont A."/>
            <person name="Scarpelli C."/>
            <person name="Weissenbach J."/>
            <person name="Salanoubat M."/>
            <person name="Quetier F."/>
            <person name="Yu Y."/>
            <person name="Kim H.R."/>
            <person name="Rambo T."/>
            <person name="Currie J."/>
            <person name="Collura K."/>
            <person name="Luo M."/>
            <person name="Yang T."/>
            <person name="Ammiraju J.S.S."/>
            <person name="Engler F."/>
            <person name="Soderlund C."/>
            <person name="Wing R.A."/>
            <person name="Palmer L.E."/>
            <person name="de la Bastide M."/>
            <person name="Spiegel L."/>
            <person name="Nascimento L."/>
            <person name="Zutavern T."/>
            <person name="O'Shaughnessy A."/>
            <person name="Dike S."/>
            <person name="Dedhia N."/>
            <person name="Preston R."/>
            <person name="Balija V."/>
            <person name="McCombie W.R."/>
            <person name="Chow T."/>
            <person name="Chen H."/>
            <person name="Chung M."/>
            <person name="Chen C."/>
            <person name="Shaw J."/>
            <person name="Wu H."/>
            <person name="Hsiao K."/>
            <person name="Chao Y."/>
            <person name="Chu M."/>
            <person name="Cheng C."/>
            <person name="Hour A."/>
            <person name="Lee P."/>
            <person name="Lin S."/>
            <person name="Lin Y."/>
            <person name="Liou J."/>
            <person name="Liu S."/>
            <person name="Hsing Y."/>
            <person name="Raghuvanshi S."/>
            <person name="Mohanty A."/>
            <person name="Bharti A.K."/>
            <person name="Gaur A."/>
            <person name="Gupta V."/>
            <person name="Kumar D."/>
            <person name="Ravi V."/>
            <person name="Vij S."/>
            <person name="Kapur A."/>
            <person name="Khurana P."/>
            <person name="Khurana P."/>
            <person name="Khurana J.P."/>
            <person name="Tyagi A.K."/>
            <person name="Gaikwad K."/>
            <person name="Singh A."/>
            <person name="Dalal V."/>
            <person name="Srivastava S."/>
            <person name="Dixit A."/>
            <person name="Pal A.K."/>
            <person name="Ghazi I.A."/>
            <person name="Yadav M."/>
            <person name="Pandit A."/>
            <person name="Bhargava A."/>
            <person name="Sureshbabu K."/>
            <person name="Batra K."/>
            <person name="Sharma T.R."/>
            <person name="Mohapatra T."/>
            <person name="Singh N.K."/>
            <person name="Messing J."/>
            <person name="Nelson A.B."/>
            <person name="Fuks G."/>
            <person name="Kavchok S."/>
            <person name="Keizer G."/>
            <person name="Linton E."/>
            <person name="Llaca V."/>
            <person name="Song R."/>
            <person name="Tanyolac B."/>
            <person name="Young S."/>
            <person name="Ho-Il K."/>
            <person name="Hahn J.H."/>
            <person name="Sangsakoo G."/>
            <person name="Vanavichit A."/>
            <person name="de Mattos Luiz.A.T."/>
            <person name="Zimmer P.D."/>
            <person name="Malone G."/>
            <person name="Dellagostin O."/>
            <person name="de Oliveira A.C."/>
            <person name="Bevan M."/>
            <person name="Bancroft I."/>
            <person name="Minx P."/>
            <person name="Cordum H."/>
            <person name="Wilson R."/>
            <person name="Cheng Z."/>
            <person name="Jin W."/>
            <person name="Jiang J."/>
            <person name="Leong S.A."/>
            <person name="Iwama H."/>
            <person name="Gojobori T."/>
            <person name="Itoh T."/>
            <person name="Niimura Y."/>
            <person name="Fujii Y."/>
            <person name="Habara T."/>
            <person name="Sakai H."/>
            <person name="Sato Y."/>
            <person name="Wilson G."/>
            <person name="Kumar K."/>
            <person name="McCouch S."/>
            <person name="Juretic N."/>
            <person name="Hoen D."/>
            <person name="Wright S."/>
            <person name="Bruskiewich R."/>
            <person name="Bureau T."/>
            <person name="Miyao A."/>
            <person name="Hirochika H."/>
            <person name="Nishikawa T."/>
            <person name="Kadowaki K."/>
            <person name="Sugiura M."/>
            <person name="Burr B."/>
            <person name="Sasaki T."/>
        </authorList>
    </citation>
    <scope>NUCLEOTIDE SEQUENCE [LARGE SCALE GENOMIC DNA]</scope>
    <source>
        <strain evidence="4">cv. Nipponbare</strain>
    </source>
</reference>
<reference evidence="4" key="3">
    <citation type="journal article" date="2008" name="Nucleic Acids Res.">
        <title>The rice annotation project database (RAP-DB): 2008 update.</title>
        <authorList>
            <consortium name="The rice annotation project (RAP)"/>
        </authorList>
    </citation>
    <scope>GENOME REANNOTATION</scope>
    <source>
        <strain evidence="4">cv. Nipponbare</strain>
    </source>
</reference>
<dbReference type="EMBL" id="AP003213">
    <property type="protein sequence ID" value="BAD73275.1"/>
    <property type="molecule type" value="Genomic_DNA"/>
</dbReference>
<dbReference type="EMBL" id="AP002970">
    <property type="protein sequence ID" value="BAD73083.1"/>
    <property type="molecule type" value="Genomic_DNA"/>
</dbReference>
<evidence type="ECO:0000313" key="4">
    <source>
        <dbReference type="Proteomes" id="UP000000763"/>
    </source>
</evidence>
<dbReference type="AlphaFoldDB" id="Q5QMT3"/>
<feature type="region of interest" description="Disordered" evidence="1">
    <location>
        <begin position="1"/>
        <end position="87"/>
    </location>
</feature>
<name>Q5QMT3_ORYSJ</name>
<reference evidence="3" key="1">
    <citation type="journal article" date="2002" name="Nature">
        <title>The genome sequence and structure of rice chromosome 1.</title>
        <authorList>
            <person name="Sasaki T."/>
            <person name="Matsumoto T."/>
            <person name="Yamamoto K."/>
            <person name="Sakata K."/>
            <person name="Baba T."/>
            <person name="Katayose Y."/>
            <person name="Wu J."/>
            <person name="Niimura Y."/>
            <person name="Cheng Z."/>
            <person name="Nagamura Y."/>
            <person name="Antonio B.A."/>
            <person name="Kanamori H."/>
            <person name="Hosokawa S."/>
            <person name="Masukawa M."/>
            <person name="Arikawa K."/>
            <person name="Chiden Y."/>
            <person name="Hayashi M."/>
            <person name="Okamoto M."/>
            <person name="Ando T."/>
            <person name="Aoki H."/>
            <person name="Arita K."/>
            <person name="Hamada M."/>
            <person name="Harada C."/>
            <person name="Hijishita S."/>
            <person name="Honda M."/>
            <person name="Ichikawa Y."/>
            <person name="Idonuma A."/>
            <person name="Iijima M."/>
            <person name="Ikeda M."/>
            <person name="Ikeno M."/>
            <person name="Itoh S."/>
            <person name="Itoh T."/>
            <person name="Itoh Y."/>
            <person name="Itoh Y."/>
            <person name="Iwabuchi A."/>
            <person name="Kamiya K."/>
            <person name="Karasawa W."/>
            <person name="Katagiri S."/>
            <person name="Kikuta A."/>
            <person name="Kobayashi N."/>
            <person name="Kono I."/>
            <person name="Machita K."/>
            <person name="Maehara T."/>
            <person name="Mizuno H."/>
            <person name="Mizubayashi T."/>
            <person name="Mukai Y."/>
            <person name="Nagasaki H."/>
            <person name="Nakashima M."/>
            <person name="Nakama Y."/>
            <person name="Nakamichi Y."/>
            <person name="Nakamura M."/>
            <person name="Namiki N."/>
            <person name="Negishi M."/>
            <person name="Ohta I."/>
            <person name="Ono N."/>
            <person name="Saji S."/>
            <person name="Sakai K."/>
            <person name="Shibata M."/>
            <person name="Shimokawa T."/>
            <person name="Shomura A."/>
            <person name="Song J."/>
            <person name="Takazaki Y."/>
            <person name="Terasawa K."/>
            <person name="Tsuji K."/>
            <person name="Waki K."/>
            <person name="Yamagata H."/>
            <person name="Yamane H."/>
            <person name="Yoshiki S."/>
            <person name="Yoshihara R."/>
            <person name="Yukawa K."/>
            <person name="Zhong H."/>
            <person name="Iwama H."/>
            <person name="Endo T."/>
            <person name="Ito H."/>
            <person name="Hahn J.H."/>
            <person name="Kim H.I."/>
            <person name="Eun M.Y."/>
            <person name="Yano M."/>
            <person name="Jiang J."/>
            <person name="Gojobori T."/>
        </authorList>
    </citation>
    <scope>NUCLEOTIDE SEQUENCE</scope>
</reference>
<organism evidence="3">
    <name type="scientific">Oryza sativa subsp. japonica</name>
    <name type="common">Rice</name>
    <dbReference type="NCBI Taxonomy" id="39947"/>
    <lineage>
        <taxon>Eukaryota</taxon>
        <taxon>Viridiplantae</taxon>
        <taxon>Streptophyta</taxon>
        <taxon>Embryophyta</taxon>
        <taxon>Tracheophyta</taxon>
        <taxon>Spermatophyta</taxon>
        <taxon>Magnoliopsida</taxon>
        <taxon>Liliopsida</taxon>
        <taxon>Poales</taxon>
        <taxon>Poaceae</taxon>
        <taxon>BOP clade</taxon>
        <taxon>Oryzoideae</taxon>
        <taxon>Oryzeae</taxon>
        <taxon>Oryzinae</taxon>
        <taxon>Oryza</taxon>
        <taxon>Oryza sativa</taxon>
    </lineage>
</organism>
<evidence type="ECO:0000256" key="1">
    <source>
        <dbReference type="SAM" id="MobiDB-lite"/>
    </source>
</evidence>
<gene>
    <name evidence="3" type="ORF">OSJNBa0054L14.41</name>
    <name evidence="2" type="ORF">P0504D03.27</name>
</gene>
<accession>Q5QMT3</accession>
<evidence type="ECO:0000313" key="3">
    <source>
        <dbReference type="EMBL" id="BAD73275.1"/>
    </source>
</evidence>
<protein>
    <submittedName>
        <fullName evidence="3">Uncharacterized protein</fullName>
    </submittedName>
</protein>
<proteinExistence type="predicted"/>
<dbReference type="Proteomes" id="UP000000763">
    <property type="component" value="Chromosome 1"/>
</dbReference>